<feature type="transmembrane region" description="Helical" evidence="2">
    <location>
        <begin position="95"/>
        <end position="114"/>
    </location>
</feature>
<reference evidence="4" key="1">
    <citation type="journal article" date="2019" name="Int. J. Syst. Evol. Microbiol.">
        <title>The Global Catalogue of Microorganisms (GCM) 10K type strain sequencing project: providing services to taxonomists for standard genome sequencing and annotation.</title>
        <authorList>
            <consortium name="The Broad Institute Genomics Platform"/>
            <consortium name="The Broad Institute Genome Sequencing Center for Infectious Disease"/>
            <person name="Wu L."/>
            <person name="Ma J."/>
        </authorList>
    </citation>
    <scope>NUCLEOTIDE SEQUENCE [LARGE SCALE GENOMIC DNA]</scope>
    <source>
        <strain evidence="4">JCM 16540</strain>
    </source>
</reference>
<organism evidence="3 4">
    <name type="scientific">Microlunatus spumicola</name>
    <dbReference type="NCBI Taxonomy" id="81499"/>
    <lineage>
        <taxon>Bacteria</taxon>
        <taxon>Bacillati</taxon>
        <taxon>Actinomycetota</taxon>
        <taxon>Actinomycetes</taxon>
        <taxon>Propionibacteriales</taxon>
        <taxon>Propionibacteriaceae</taxon>
        <taxon>Microlunatus</taxon>
    </lineage>
</organism>
<name>A0ABP6Y2Z3_9ACTN</name>
<keyword evidence="2" id="KW-0472">Membrane</keyword>
<feature type="compositionally biased region" description="Basic and acidic residues" evidence="1">
    <location>
        <begin position="182"/>
        <end position="191"/>
    </location>
</feature>
<feature type="transmembrane region" description="Helical" evidence="2">
    <location>
        <begin position="120"/>
        <end position="138"/>
    </location>
</feature>
<dbReference type="Proteomes" id="UP001500767">
    <property type="component" value="Unassembled WGS sequence"/>
</dbReference>
<comment type="caution">
    <text evidence="3">The sequence shown here is derived from an EMBL/GenBank/DDBJ whole genome shotgun (WGS) entry which is preliminary data.</text>
</comment>
<feature type="transmembrane region" description="Helical" evidence="2">
    <location>
        <begin position="6"/>
        <end position="24"/>
    </location>
</feature>
<keyword evidence="4" id="KW-1185">Reference proteome</keyword>
<feature type="compositionally biased region" description="Polar residues" evidence="1">
    <location>
        <begin position="225"/>
        <end position="235"/>
    </location>
</feature>
<evidence type="ECO:0000313" key="4">
    <source>
        <dbReference type="Proteomes" id="UP001500767"/>
    </source>
</evidence>
<accession>A0ABP6Y2Z3</accession>
<evidence type="ECO:0000313" key="3">
    <source>
        <dbReference type="EMBL" id="GAA3576454.1"/>
    </source>
</evidence>
<gene>
    <name evidence="3" type="ORF">GCM10022197_37110</name>
</gene>
<keyword evidence="2" id="KW-0812">Transmembrane</keyword>
<feature type="region of interest" description="Disordered" evidence="1">
    <location>
        <begin position="220"/>
        <end position="263"/>
    </location>
</feature>
<proteinExistence type="predicted"/>
<protein>
    <submittedName>
        <fullName evidence="3">Uncharacterized protein</fullName>
    </submittedName>
</protein>
<dbReference type="EMBL" id="BAAAYR010000005">
    <property type="protein sequence ID" value="GAA3576454.1"/>
    <property type="molecule type" value="Genomic_DNA"/>
</dbReference>
<dbReference type="RefSeq" id="WP_204911119.1">
    <property type="nucleotide sequence ID" value="NZ_BAAAYR010000005.1"/>
</dbReference>
<feature type="region of interest" description="Disordered" evidence="1">
    <location>
        <begin position="167"/>
        <end position="196"/>
    </location>
</feature>
<evidence type="ECO:0000256" key="1">
    <source>
        <dbReference type="SAM" id="MobiDB-lite"/>
    </source>
</evidence>
<keyword evidence="2" id="KW-1133">Transmembrane helix</keyword>
<sequence>MGTTGLIFAGIAIAWLAYLVPHFVRRREGEPDVEREAVDPFSDSVRILRHGTAPLLDQDLAELREFEVSTPVTRRAAIADLRRLERVAASRRRRVLSGLFAVLCAVISVASMSWVPWWTVAIPGGLVLLFVVVSRVSVRAMRRDLDARYVSISRGSDEKTVMISRKDAAVEGKEKKAKAKKAAKESKDADGKPGLWDPLPITMPTYVSKPLAPRTVRTIDLSAPDVTSSGRQTVPVTADAPEETTVEAGAPQEQTGGPQAASA</sequence>
<feature type="compositionally biased region" description="Polar residues" evidence="1">
    <location>
        <begin position="252"/>
        <end position="263"/>
    </location>
</feature>
<evidence type="ECO:0000256" key="2">
    <source>
        <dbReference type="SAM" id="Phobius"/>
    </source>
</evidence>